<evidence type="ECO:0000256" key="2">
    <source>
        <dbReference type="SAM" id="SignalP"/>
    </source>
</evidence>
<proteinExistence type="predicted"/>
<organism evidence="3 4">
    <name type="scientific">Streptomyces albireticuli</name>
    <dbReference type="NCBI Taxonomy" id="1940"/>
    <lineage>
        <taxon>Bacteria</taxon>
        <taxon>Bacillati</taxon>
        <taxon>Actinomycetota</taxon>
        <taxon>Actinomycetes</taxon>
        <taxon>Kitasatosporales</taxon>
        <taxon>Streptomycetaceae</taxon>
        <taxon>Streptomyces</taxon>
    </lineage>
</organism>
<protein>
    <submittedName>
        <fullName evidence="3">Uncharacterized protein</fullName>
    </submittedName>
</protein>
<dbReference type="Proteomes" id="UP000218944">
    <property type="component" value="Unassembled WGS sequence"/>
</dbReference>
<gene>
    <name evidence="3" type="ORF">CK936_30835</name>
</gene>
<evidence type="ECO:0000313" key="4">
    <source>
        <dbReference type="Proteomes" id="UP000218944"/>
    </source>
</evidence>
<keyword evidence="2" id="KW-0732">Signal</keyword>
<sequence length="110" mass="11619">MHAPRHVSRIVATAGAAVLMLVGGMATPSQAAEGTFFYTRGDTGAERVLGPTPDGQCLSIPGGARNAHNDTDTDARLYTNSSCTSTSRFLGSRQQSGEYSMPYPTYVKFG</sequence>
<feature type="region of interest" description="Disordered" evidence="1">
    <location>
        <begin position="51"/>
        <end position="73"/>
    </location>
</feature>
<feature type="chain" id="PRO_5012290782" evidence="2">
    <location>
        <begin position="32"/>
        <end position="110"/>
    </location>
</feature>
<accession>A0A2A2D166</accession>
<comment type="caution">
    <text evidence="3">The sequence shown here is derived from an EMBL/GenBank/DDBJ whole genome shotgun (WGS) entry which is preliminary data.</text>
</comment>
<reference evidence="3 4" key="1">
    <citation type="submission" date="2017-08" db="EMBL/GenBank/DDBJ databases">
        <title>Genome sequence of Streptomyces albireticuli NRRL B-1670.</title>
        <authorList>
            <person name="Graham D.E."/>
            <person name="Mahan K.M."/>
            <person name="Klingeman D.M."/>
            <person name="Hettich R.L."/>
            <person name="Parry R.J."/>
            <person name="Spain J.C."/>
        </authorList>
    </citation>
    <scope>NUCLEOTIDE SEQUENCE [LARGE SCALE GENOMIC DNA]</scope>
    <source>
        <strain evidence="3 4">NRRL B-1670</strain>
    </source>
</reference>
<evidence type="ECO:0000256" key="1">
    <source>
        <dbReference type="SAM" id="MobiDB-lite"/>
    </source>
</evidence>
<evidence type="ECO:0000313" key="3">
    <source>
        <dbReference type="EMBL" id="PAU45159.1"/>
    </source>
</evidence>
<keyword evidence="4" id="KW-1185">Reference proteome</keyword>
<dbReference type="AlphaFoldDB" id="A0A2A2D166"/>
<dbReference type="EMBL" id="NSJV01000581">
    <property type="protein sequence ID" value="PAU45159.1"/>
    <property type="molecule type" value="Genomic_DNA"/>
</dbReference>
<dbReference type="RefSeq" id="WP_095584233.1">
    <property type="nucleotide sequence ID" value="NZ_JAJQQQ010000018.1"/>
</dbReference>
<feature type="signal peptide" evidence="2">
    <location>
        <begin position="1"/>
        <end position="31"/>
    </location>
</feature>
<name>A0A2A2D166_9ACTN</name>